<dbReference type="EMBL" id="CP012333">
    <property type="protein sequence ID" value="AKU98446.1"/>
    <property type="molecule type" value="Genomic_DNA"/>
</dbReference>
<dbReference type="STRING" id="1391654.AKJ09_05110"/>
<gene>
    <name evidence="1" type="ORF">AKJ09_05110</name>
</gene>
<dbReference type="OrthoDB" id="208599at2"/>
<evidence type="ECO:0000313" key="1">
    <source>
        <dbReference type="EMBL" id="AKU98446.1"/>
    </source>
</evidence>
<accession>A0A0K1PYI3</accession>
<dbReference type="PATRIC" id="fig|1391654.3.peg.5170"/>
<proteinExistence type="predicted"/>
<dbReference type="AlphaFoldDB" id="A0A0K1PYI3"/>
<organism evidence="1 2">
    <name type="scientific">Labilithrix luteola</name>
    <dbReference type="NCBI Taxonomy" id="1391654"/>
    <lineage>
        <taxon>Bacteria</taxon>
        <taxon>Pseudomonadati</taxon>
        <taxon>Myxococcota</taxon>
        <taxon>Polyangia</taxon>
        <taxon>Polyangiales</taxon>
        <taxon>Labilitrichaceae</taxon>
        <taxon>Labilithrix</taxon>
    </lineage>
</organism>
<dbReference type="Proteomes" id="UP000064967">
    <property type="component" value="Chromosome"/>
</dbReference>
<protein>
    <submittedName>
        <fullName evidence="1">Uncharacterized protein</fullName>
    </submittedName>
</protein>
<keyword evidence="2" id="KW-1185">Reference proteome</keyword>
<name>A0A0K1PYI3_9BACT</name>
<evidence type="ECO:0000313" key="2">
    <source>
        <dbReference type="Proteomes" id="UP000064967"/>
    </source>
</evidence>
<dbReference type="KEGG" id="llu:AKJ09_05110"/>
<reference evidence="1 2" key="1">
    <citation type="submission" date="2015-08" db="EMBL/GenBank/DDBJ databases">
        <authorList>
            <person name="Babu N.S."/>
            <person name="Beckwith C.J."/>
            <person name="Beseler K.G."/>
            <person name="Brison A."/>
            <person name="Carone J.V."/>
            <person name="Caskin T.P."/>
            <person name="Diamond M."/>
            <person name="Durham M.E."/>
            <person name="Foxe J.M."/>
            <person name="Go M."/>
            <person name="Henderson B.A."/>
            <person name="Jones I.B."/>
            <person name="McGettigan J.A."/>
            <person name="Micheletti S.J."/>
            <person name="Nasrallah M.E."/>
            <person name="Ortiz D."/>
            <person name="Piller C.R."/>
            <person name="Privatt S.R."/>
            <person name="Schneider S.L."/>
            <person name="Sharp S."/>
            <person name="Smith T.C."/>
            <person name="Stanton J.D."/>
            <person name="Ullery H.E."/>
            <person name="Wilson R.J."/>
            <person name="Serrano M.G."/>
            <person name="Buck G."/>
            <person name="Lee V."/>
            <person name="Wang Y."/>
            <person name="Carvalho R."/>
            <person name="Voegtly L."/>
            <person name="Shi R."/>
            <person name="Duckworth R."/>
            <person name="Johnson A."/>
            <person name="Loviza R."/>
            <person name="Walstead R."/>
            <person name="Shah Z."/>
            <person name="Kiflezghi M."/>
            <person name="Wade K."/>
            <person name="Ball S.L."/>
            <person name="Bradley K.W."/>
            <person name="Asai D.J."/>
            <person name="Bowman C.A."/>
            <person name="Russell D.A."/>
            <person name="Pope W.H."/>
            <person name="Jacobs-Sera D."/>
            <person name="Hendrix R.W."/>
            <person name="Hatfull G.F."/>
        </authorList>
    </citation>
    <scope>NUCLEOTIDE SEQUENCE [LARGE SCALE GENOMIC DNA]</scope>
    <source>
        <strain evidence="1 2">DSM 27648</strain>
    </source>
</reference>
<dbReference type="RefSeq" id="WP_146649404.1">
    <property type="nucleotide sequence ID" value="NZ_CP012333.1"/>
</dbReference>
<sequence length="371" mass="42068">MGLLKKLRSKHFDRWLPGWARHVAWRSLTRRYDGPRHLIFALCDHYEPLWGRADEERGKGRVRAWQEGYPRLVDRYRDADGFRPRHSFFFPGEQYRPHSLDALAGLARKGLGEVEVHLHHDGDTAATLEPQLLEALANYAKHGHLARDADGRLRYAFIHGNWALANARTDGRWCGVDDEVPLLFRTGCFADFTFPSAPDQCQPNIVNRIYWPAGDLSSKRCYESGEPARVGHVKDDRILLVQGPLALSRRRDRLGIRIESAEVRANDPATPERARTWLEQAIHVEGRPEWVFVKLHTHGAPEAEAASLLGKGGDALHRILTTQYNDGKTWQLHYVTAREMYNIAIAAMEGRSGNPNDCRDHVLPPPPAATA</sequence>